<keyword evidence="2" id="KW-1185">Reference proteome</keyword>
<protein>
    <submittedName>
        <fullName evidence="1">Uncharacterized protein</fullName>
    </submittedName>
</protein>
<accession>A0A3Q7JBW5</accession>
<reference evidence="1" key="2">
    <citation type="submission" date="2019-01" db="UniProtKB">
        <authorList>
            <consortium name="EnsemblPlants"/>
        </authorList>
    </citation>
    <scope>IDENTIFICATION</scope>
    <source>
        <strain evidence="1">cv. Heinz 1706</strain>
    </source>
</reference>
<organism evidence="1">
    <name type="scientific">Solanum lycopersicum</name>
    <name type="common">Tomato</name>
    <name type="synonym">Lycopersicon esculentum</name>
    <dbReference type="NCBI Taxonomy" id="4081"/>
    <lineage>
        <taxon>Eukaryota</taxon>
        <taxon>Viridiplantae</taxon>
        <taxon>Streptophyta</taxon>
        <taxon>Embryophyta</taxon>
        <taxon>Tracheophyta</taxon>
        <taxon>Spermatophyta</taxon>
        <taxon>Magnoliopsida</taxon>
        <taxon>eudicotyledons</taxon>
        <taxon>Gunneridae</taxon>
        <taxon>Pentapetalae</taxon>
        <taxon>asterids</taxon>
        <taxon>lamiids</taxon>
        <taxon>Solanales</taxon>
        <taxon>Solanaceae</taxon>
        <taxon>Solanoideae</taxon>
        <taxon>Solaneae</taxon>
        <taxon>Solanum</taxon>
        <taxon>Solanum subgen. Lycopersicon</taxon>
    </lineage>
</organism>
<dbReference type="InParanoid" id="A0A3Q7JBW5"/>
<sequence length="158" mass="17406">MSETLRTIHSIMVDRIKGTSLYQCVAELRPVISSLETSTENHFVELPNIIPSTVFDPHLRCSSFLRAGAMQSRHIACSSSALAQALHCTSMGKDEEDADMQDLIASFSGFEENVLEQYTLAKRNLFRTAAVNYLLESGVQWGAAPAVEARSLSHFGLL</sequence>
<dbReference type="Gramene" id="Solyc12g056523.1.1">
    <property type="protein sequence ID" value="Solyc12g056523.1.1"/>
    <property type="gene ID" value="Solyc12g056523.1"/>
</dbReference>
<name>A0A3Q7JBW5_SOLLC</name>
<dbReference type="AlphaFoldDB" id="A0A3Q7JBW5"/>
<evidence type="ECO:0000313" key="2">
    <source>
        <dbReference type="Proteomes" id="UP000004994"/>
    </source>
</evidence>
<reference evidence="1" key="1">
    <citation type="journal article" date="2012" name="Nature">
        <title>The tomato genome sequence provides insights into fleshy fruit evolution.</title>
        <authorList>
            <consortium name="Tomato Genome Consortium"/>
        </authorList>
    </citation>
    <scope>NUCLEOTIDE SEQUENCE [LARGE SCALE GENOMIC DNA]</scope>
    <source>
        <strain evidence="1">cv. Heinz 1706</strain>
    </source>
</reference>
<dbReference type="EnsemblPlants" id="Solyc12g056523.1.1">
    <property type="protein sequence ID" value="Solyc12g056523.1.1"/>
    <property type="gene ID" value="Solyc12g056523.1"/>
</dbReference>
<evidence type="ECO:0000313" key="1">
    <source>
        <dbReference type="EnsemblPlants" id="Solyc12g056523.1.1"/>
    </source>
</evidence>
<proteinExistence type="predicted"/>
<dbReference type="STRING" id="4081.A0A3Q7JBW5"/>
<dbReference type="Proteomes" id="UP000004994">
    <property type="component" value="Chromosome 12"/>
</dbReference>